<dbReference type="PANTHER" id="PTHR30349">
    <property type="entry name" value="PHAGE INTEGRASE-RELATED"/>
    <property type="match status" value="1"/>
</dbReference>
<dbReference type="InterPro" id="IPR050090">
    <property type="entry name" value="Tyrosine_recombinase_XerCD"/>
</dbReference>
<dbReference type="PROSITE" id="PS51900">
    <property type="entry name" value="CB"/>
    <property type="match status" value="1"/>
</dbReference>
<dbReference type="InterPro" id="IPR010998">
    <property type="entry name" value="Integrase_recombinase_N"/>
</dbReference>
<comment type="subunit">
    <text evidence="10">Forms a cyclic heterotetrameric complex composed of two molecules of XerC and two molecules of XerD.</text>
</comment>
<dbReference type="PROSITE" id="PS51898">
    <property type="entry name" value="TYR_RECOMBINASE"/>
    <property type="match status" value="1"/>
</dbReference>
<comment type="similarity">
    <text evidence="2">Belongs to the 'phage' integrase family. XerD subfamily.</text>
</comment>
<dbReference type="InterPro" id="IPR002104">
    <property type="entry name" value="Integrase_catalytic"/>
</dbReference>
<dbReference type="Gene3D" id="1.10.443.10">
    <property type="entry name" value="Intergrase catalytic core"/>
    <property type="match status" value="1"/>
</dbReference>
<keyword evidence="6 10" id="KW-0229">DNA integration</keyword>
<dbReference type="SUPFAM" id="SSF56349">
    <property type="entry name" value="DNA breaking-rejoining enzymes"/>
    <property type="match status" value="1"/>
</dbReference>
<dbReference type="CDD" id="cd00798">
    <property type="entry name" value="INT_XerDC_C"/>
    <property type="match status" value="1"/>
</dbReference>
<evidence type="ECO:0000256" key="4">
    <source>
        <dbReference type="ARBA" id="ARBA00022618"/>
    </source>
</evidence>
<feature type="domain" description="Tyr recombinase" evidence="11">
    <location>
        <begin position="112"/>
        <end position="296"/>
    </location>
</feature>
<protein>
    <recommendedName>
        <fullName evidence="10">Tyrosine recombinase XerC</fullName>
    </recommendedName>
</protein>
<keyword evidence="8 10" id="KW-0233">DNA recombination</keyword>
<comment type="function">
    <text evidence="10">Site-specific tyrosine recombinase, which acts by catalyzing the cutting and rejoining of the recombining DNA molecules. The XerC-XerD complex is essential to convert dimers of the bacterial chromosome into monomers to permit their segregation at cell division. It also contributes to the segregational stability of plasmids.</text>
</comment>
<dbReference type="InterPro" id="IPR044068">
    <property type="entry name" value="CB"/>
</dbReference>
<feature type="active site" evidence="10">
    <location>
        <position position="176"/>
    </location>
</feature>
<evidence type="ECO:0000256" key="2">
    <source>
        <dbReference type="ARBA" id="ARBA00010450"/>
    </source>
</evidence>
<dbReference type="InterPro" id="IPR004107">
    <property type="entry name" value="Integrase_SAM-like_N"/>
</dbReference>
<dbReference type="Proteomes" id="UP001501508">
    <property type="component" value="Unassembled WGS sequence"/>
</dbReference>
<dbReference type="InterPro" id="IPR011010">
    <property type="entry name" value="DNA_brk_join_enz"/>
</dbReference>
<evidence type="ECO:0000313" key="13">
    <source>
        <dbReference type="EMBL" id="GAA4443938.1"/>
    </source>
</evidence>
<feature type="active site" evidence="10">
    <location>
        <position position="251"/>
    </location>
</feature>
<feature type="active site" evidence="10">
    <location>
        <position position="152"/>
    </location>
</feature>
<accession>A0ABP8M706</accession>
<dbReference type="NCBIfam" id="NF001399">
    <property type="entry name" value="PRK00283.1"/>
    <property type="match status" value="1"/>
</dbReference>
<evidence type="ECO:0000256" key="8">
    <source>
        <dbReference type="ARBA" id="ARBA00023172"/>
    </source>
</evidence>
<evidence type="ECO:0000256" key="9">
    <source>
        <dbReference type="ARBA" id="ARBA00023306"/>
    </source>
</evidence>
<keyword evidence="5 10" id="KW-0159">Chromosome partition</keyword>
<gene>
    <name evidence="13" type="primary">xerD</name>
    <name evidence="10" type="synonym">xerC</name>
    <name evidence="13" type="ORF">GCM10023091_33380</name>
</gene>
<proteinExistence type="inferred from homology"/>
<dbReference type="NCBIfam" id="TIGR02225">
    <property type="entry name" value="recomb_XerD"/>
    <property type="match status" value="1"/>
</dbReference>
<evidence type="ECO:0000256" key="1">
    <source>
        <dbReference type="ARBA" id="ARBA00004496"/>
    </source>
</evidence>
<evidence type="ECO:0000256" key="3">
    <source>
        <dbReference type="ARBA" id="ARBA00022490"/>
    </source>
</evidence>
<dbReference type="InterPro" id="IPR013762">
    <property type="entry name" value="Integrase-like_cat_sf"/>
</dbReference>
<evidence type="ECO:0000259" key="11">
    <source>
        <dbReference type="PROSITE" id="PS51898"/>
    </source>
</evidence>
<evidence type="ECO:0000256" key="10">
    <source>
        <dbReference type="HAMAP-Rule" id="MF_01808"/>
    </source>
</evidence>
<sequence length="302" mass="34381">MLLCNMQKYIVDFRNFLLLERSMSAHTIDAYIRDVEKLAEFLEMTGVDCAVDEVNEQHLLHFLRYVAELGMTPSSQSRILSGNRAFFKFLLNEEIIREDPTELIESPRLSRKLPEVLDYEEIVSILEGIDHSTAEGTRNRAMIEVLYSCGLRVSELTGLRITDCFFDEGFIKVTGKGSKTRLVPIGRDAVRYVTVYMEHYRRLMTVKKGAEDIVFVNRRGGALSRVMVFLVVKEACAAAGIAKTVSPHTFRHSFATHLIEGGAGLRAVQEMLGHESITTTEIYTHLDRDYLRQVITEFHPRA</sequence>
<keyword evidence="4 10" id="KW-0132">Cell division</keyword>
<comment type="subcellular location">
    <subcellularLocation>
        <location evidence="1 10">Cytoplasm</location>
    </subcellularLocation>
</comment>
<keyword evidence="3 10" id="KW-0963">Cytoplasm</keyword>
<keyword evidence="9 10" id="KW-0131">Cell cycle</keyword>
<dbReference type="EMBL" id="BAABEY010000030">
    <property type="protein sequence ID" value="GAA4443938.1"/>
    <property type="molecule type" value="Genomic_DNA"/>
</dbReference>
<dbReference type="HAMAP" id="MF_01808">
    <property type="entry name" value="Recomb_XerC_XerD"/>
    <property type="match status" value="1"/>
</dbReference>
<comment type="similarity">
    <text evidence="10">Belongs to the 'phage' integrase family. XerC subfamily.</text>
</comment>
<keyword evidence="7 10" id="KW-0238">DNA-binding</keyword>
<evidence type="ECO:0000256" key="6">
    <source>
        <dbReference type="ARBA" id="ARBA00022908"/>
    </source>
</evidence>
<reference evidence="14" key="1">
    <citation type="journal article" date="2019" name="Int. J. Syst. Evol. Microbiol.">
        <title>The Global Catalogue of Microorganisms (GCM) 10K type strain sequencing project: providing services to taxonomists for standard genome sequencing and annotation.</title>
        <authorList>
            <consortium name="The Broad Institute Genomics Platform"/>
            <consortium name="The Broad Institute Genome Sequencing Center for Infectious Disease"/>
            <person name="Wu L."/>
            <person name="Ma J."/>
        </authorList>
    </citation>
    <scope>NUCLEOTIDE SEQUENCE [LARGE SCALE GENOMIC DNA]</scope>
    <source>
        <strain evidence="14">JCM 31920</strain>
    </source>
</reference>
<dbReference type="PANTHER" id="PTHR30349:SF81">
    <property type="entry name" value="TYROSINE RECOMBINASE XERC"/>
    <property type="match status" value="1"/>
</dbReference>
<keyword evidence="14" id="KW-1185">Reference proteome</keyword>
<dbReference type="InterPro" id="IPR023009">
    <property type="entry name" value="Tyrosine_recombinase_XerC/XerD"/>
</dbReference>
<evidence type="ECO:0000256" key="7">
    <source>
        <dbReference type="ARBA" id="ARBA00023125"/>
    </source>
</evidence>
<evidence type="ECO:0000313" key="14">
    <source>
        <dbReference type="Proteomes" id="UP001501508"/>
    </source>
</evidence>
<dbReference type="Pfam" id="PF02899">
    <property type="entry name" value="Phage_int_SAM_1"/>
    <property type="match status" value="1"/>
</dbReference>
<dbReference type="Pfam" id="PF00589">
    <property type="entry name" value="Phage_integrase"/>
    <property type="match status" value="1"/>
</dbReference>
<feature type="domain" description="Core-binding (CB)" evidence="12">
    <location>
        <begin position="4"/>
        <end position="91"/>
    </location>
</feature>
<feature type="active site" evidence="10">
    <location>
        <position position="248"/>
    </location>
</feature>
<name>A0ABP8M706_9BACT</name>
<comment type="caution">
    <text evidence="13">The sequence shown here is derived from an EMBL/GenBank/DDBJ whole genome shotgun (WGS) entry which is preliminary data.</text>
</comment>
<feature type="active site" description="O-(3'-phospho-DNA)-tyrosine intermediate" evidence="10">
    <location>
        <position position="283"/>
    </location>
</feature>
<dbReference type="Gene3D" id="1.10.150.130">
    <property type="match status" value="1"/>
</dbReference>
<organism evidence="13 14">
    <name type="scientific">Ravibacter arvi</name>
    <dbReference type="NCBI Taxonomy" id="2051041"/>
    <lineage>
        <taxon>Bacteria</taxon>
        <taxon>Pseudomonadati</taxon>
        <taxon>Bacteroidota</taxon>
        <taxon>Cytophagia</taxon>
        <taxon>Cytophagales</taxon>
        <taxon>Spirosomataceae</taxon>
        <taxon>Ravibacter</taxon>
    </lineage>
</organism>
<dbReference type="InterPro" id="IPR011932">
    <property type="entry name" value="Recomb_XerD"/>
</dbReference>
<evidence type="ECO:0000259" key="12">
    <source>
        <dbReference type="PROSITE" id="PS51900"/>
    </source>
</evidence>
<evidence type="ECO:0000256" key="5">
    <source>
        <dbReference type="ARBA" id="ARBA00022829"/>
    </source>
</evidence>
<feature type="active site" evidence="10">
    <location>
        <position position="274"/>
    </location>
</feature>